<dbReference type="AlphaFoldDB" id="A0A6M1RHT1"/>
<accession>A0A6M1RHT1</accession>
<dbReference type="FunFam" id="3.40.120.10:FF:000003">
    <property type="entry name" value="Phosphoglucosamine mutase"/>
    <property type="match status" value="1"/>
</dbReference>
<feature type="domain" description="Alpha-D-phosphohexomutase C-terminal" evidence="9">
    <location>
        <begin position="387"/>
        <end position="451"/>
    </location>
</feature>
<dbReference type="GO" id="GO:0009252">
    <property type="term" value="P:peptidoglycan biosynthetic process"/>
    <property type="evidence" value="ECO:0007669"/>
    <property type="project" value="TreeGrafter"/>
</dbReference>
<dbReference type="PROSITE" id="PS00710">
    <property type="entry name" value="PGM_PMM"/>
    <property type="match status" value="1"/>
</dbReference>
<dbReference type="InterPro" id="IPR016055">
    <property type="entry name" value="A-D-PHexomutase_a/b/a-I/II/III"/>
</dbReference>
<dbReference type="NCBIfam" id="TIGR01455">
    <property type="entry name" value="glmM"/>
    <property type="match status" value="1"/>
</dbReference>
<keyword evidence="14" id="KW-1185">Reference proteome</keyword>
<keyword evidence="3 6" id="KW-0479">Metal-binding</keyword>
<dbReference type="Pfam" id="PF02878">
    <property type="entry name" value="PGM_PMM_I"/>
    <property type="match status" value="1"/>
</dbReference>
<dbReference type="InterPro" id="IPR005845">
    <property type="entry name" value="A-D-PHexomutase_a/b/a-II"/>
</dbReference>
<dbReference type="NCBIfam" id="NF008139">
    <property type="entry name" value="PRK10887.1"/>
    <property type="match status" value="1"/>
</dbReference>
<name>A0A6M1RHT1_9BACT</name>
<dbReference type="Pfam" id="PF02880">
    <property type="entry name" value="PGM_PMM_III"/>
    <property type="match status" value="1"/>
</dbReference>
<dbReference type="GO" id="GO:0005829">
    <property type="term" value="C:cytosol"/>
    <property type="evidence" value="ECO:0007669"/>
    <property type="project" value="TreeGrafter"/>
</dbReference>
<dbReference type="HAMAP" id="MF_01554_B">
    <property type="entry name" value="GlmM_B"/>
    <property type="match status" value="1"/>
</dbReference>
<dbReference type="GO" id="GO:0008966">
    <property type="term" value="F:phosphoglucosamine mutase activity"/>
    <property type="evidence" value="ECO:0007669"/>
    <property type="project" value="UniProtKB-UniRule"/>
</dbReference>
<dbReference type="FunFam" id="3.40.120.10:FF:000001">
    <property type="entry name" value="Phosphoglucosamine mutase"/>
    <property type="match status" value="1"/>
</dbReference>
<dbReference type="PANTHER" id="PTHR42946:SF1">
    <property type="entry name" value="PHOSPHOGLUCOMUTASE (ALPHA-D-GLUCOSE-1,6-BISPHOSPHATE-DEPENDENT)"/>
    <property type="match status" value="1"/>
</dbReference>
<dbReference type="PRINTS" id="PR00509">
    <property type="entry name" value="PGMPMM"/>
</dbReference>
<evidence type="ECO:0000313" key="13">
    <source>
        <dbReference type="EMBL" id="NGO39196.1"/>
    </source>
</evidence>
<evidence type="ECO:0000259" key="9">
    <source>
        <dbReference type="Pfam" id="PF00408"/>
    </source>
</evidence>
<dbReference type="PANTHER" id="PTHR42946">
    <property type="entry name" value="PHOSPHOHEXOSE MUTASE"/>
    <property type="match status" value="1"/>
</dbReference>
<comment type="PTM">
    <text evidence="6">Activated by phosphorylation.</text>
</comment>
<evidence type="ECO:0000256" key="2">
    <source>
        <dbReference type="ARBA" id="ARBA00022553"/>
    </source>
</evidence>
<feature type="binding site" description="via phosphate group" evidence="6">
    <location>
        <position position="110"/>
    </location>
    <ligand>
        <name>Mg(2+)</name>
        <dbReference type="ChEBI" id="CHEBI:18420"/>
    </ligand>
</feature>
<dbReference type="GO" id="GO:0006048">
    <property type="term" value="P:UDP-N-acetylglucosamine biosynthetic process"/>
    <property type="evidence" value="ECO:0007669"/>
    <property type="project" value="TreeGrafter"/>
</dbReference>
<reference evidence="13 14" key="1">
    <citation type="submission" date="2020-02" db="EMBL/GenBank/DDBJ databases">
        <title>Draft genome sequence of Limisphaera ngatamarikiensis NGM72.4T, a thermophilic Verrucomicrobia grouped in subdivision 3.</title>
        <authorList>
            <person name="Carere C.R."/>
            <person name="Steen J."/>
            <person name="Hugenholtz P."/>
            <person name="Stott M.B."/>
        </authorList>
    </citation>
    <scope>NUCLEOTIDE SEQUENCE [LARGE SCALE GENOMIC DNA]</scope>
    <source>
        <strain evidence="13 14">NGM72.4</strain>
    </source>
</reference>
<organism evidence="13 14">
    <name type="scientific">Limisphaera ngatamarikiensis</name>
    <dbReference type="NCBI Taxonomy" id="1324935"/>
    <lineage>
        <taxon>Bacteria</taxon>
        <taxon>Pseudomonadati</taxon>
        <taxon>Verrucomicrobiota</taxon>
        <taxon>Verrucomicrobiia</taxon>
        <taxon>Limisphaerales</taxon>
        <taxon>Limisphaeraceae</taxon>
        <taxon>Limisphaera</taxon>
    </lineage>
</organism>
<comment type="caution">
    <text evidence="13">The sequence shown here is derived from an EMBL/GenBank/DDBJ whole genome shotgun (WGS) entry which is preliminary data.</text>
</comment>
<feature type="domain" description="Alpha-D-phosphohexomutase alpha/beta/alpha" evidence="11">
    <location>
        <begin position="168"/>
        <end position="265"/>
    </location>
</feature>
<comment type="cofactor">
    <cofactor evidence="6">
        <name>Mg(2+)</name>
        <dbReference type="ChEBI" id="CHEBI:18420"/>
    </cofactor>
    <text evidence="6">Binds 1 Mg(2+) ion per subunit.</text>
</comment>
<feature type="domain" description="Alpha-D-phosphohexomutase alpha/beta/alpha" evidence="12">
    <location>
        <begin position="269"/>
        <end position="381"/>
    </location>
</feature>
<dbReference type="InterPro" id="IPR050060">
    <property type="entry name" value="Phosphoglucosamine_mutase"/>
</dbReference>
<proteinExistence type="inferred from homology"/>
<protein>
    <recommendedName>
        <fullName evidence="6 8">Phosphoglucosamine mutase</fullName>
        <ecNumber evidence="6 8">5.4.2.10</ecNumber>
    </recommendedName>
</protein>
<dbReference type="InterPro" id="IPR005843">
    <property type="entry name" value="A-D-PHexomutase_C"/>
</dbReference>
<keyword evidence="5 6" id="KW-0413">Isomerase</keyword>
<dbReference type="Pfam" id="PF00408">
    <property type="entry name" value="PGM_PMM_IV"/>
    <property type="match status" value="1"/>
</dbReference>
<feature type="binding site" evidence="6">
    <location>
        <position position="252"/>
    </location>
    <ligand>
        <name>Mg(2+)</name>
        <dbReference type="ChEBI" id="CHEBI:18420"/>
    </ligand>
</feature>
<dbReference type="GO" id="GO:0004615">
    <property type="term" value="F:phosphomannomutase activity"/>
    <property type="evidence" value="ECO:0007669"/>
    <property type="project" value="TreeGrafter"/>
</dbReference>
<comment type="function">
    <text evidence="6 8">Catalyzes the conversion of glucosamine-6-phosphate to glucosamine-1-phosphate.</text>
</comment>
<evidence type="ECO:0000256" key="5">
    <source>
        <dbReference type="ARBA" id="ARBA00023235"/>
    </source>
</evidence>
<feature type="domain" description="Alpha-D-phosphohexomutase alpha/beta/alpha" evidence="10">
    <location>
        <begin position="6"/>
        <end position="144"/>
    </location>
</feature>
<comment type="similarity">
    <text evidence="1 6 7">Belongs to the phosphohexose mutase family.</text>
</comment>
<gene>
    <name evidence="6" type="primary">glmM</name>
    <name evidence="13" type="ORF">G4L39_07265</name>
</gene>
<feature type="binding site" evidence="6">
    <location>
        <position position="256"/>
    </location>
    <ligand>
        <name>Mg(2+)</name>
        <dbReference type="ChEBI" id="CHEBI:18420"/>
    </ligand>
</feature>
<dbReference type="InterPro" id="IPR016066">
    <property type="entry name" value="A-D-PHexomutase_CS"/>
</dbReference>
<feature type="modified residue" description="Phosphoserine" evidence="6">
    <location>
        <position position="110"/>
    </location>
</feature>
<comment type="catalytic activity">
    <reaction evidence="6 8">
        <text>alpha-D-glucosamine 1-phosphate = D-glucosamine 6-phosphate</text>
        <dbReference type="Rhea" id="RHEA:23424"/>
        <dbReference type="ChEBI" id="CHEBI:58516"/>
        <dbReference type="ChEBI" id="CHEBI:58725"/>
        <dbReference type="EC" id="5.4.2.10"/>
    </reaction>
</comment>
<evidence type="ECO:0000256" key="8">
    <source>
        <dbReference type="RuleBase" id="RU004327"/>
    </source>
</evidence>
<evidence type="ECO:0000256" key="7">
    <source>
        <dbReference type="RuleBase" id="RU004326"/>
    </source>
</evidence>
<evidence type="ECO:0000256" key="3">
    <source>
        <dbReference type="ARBA" id="ARBA00022723"/>
    </source>
</evidence>
<sequence length="460" mass="50209">MSGKNRIFGTDGVRGTANLEPVTAETALKLGRAAAHVFKHLEAQPRGRGRHKIVIGKDTRLSGYMLENALSAGILSMGVDVLFIGPLPTPGVAYVTRSLRADAGIVITASHNPYTDNGIKFFRADGYKLDDAVEAEIERLVFSGEIENIRPSAEHIGKAVRIDDALGRYIEFAKASFPRHLTLEGYRIVVDCAHGAAYKSTPCVLRELGAEVLVFGNQPDGTNINRDCGSMHPEHLCRLVLEYRADVGIAHDGDADRVLMCDEKGQLVDGDDIMAIAALEMLAHGTLAERTLVTTVMSNAGLERAIEAAGGRVIRTQVGDKYVIDEMMKNGYNLGGEQSGHLIFRDHTTTGDGLVAALQVLRIMRTTGKPLSELTRCWERFPQRQFNIKVRAKPPFEELREVCELTARAEAALREQGGRLLLRYSGTEPKARLLLEGPDPALLEHWGTRIATAIKAQIGA</sequence>
<dbReference type="SUPFAM" id="SSF53738">
    <property type="entry name" value="Phosphoglucomutase, first 3 domains"/>
    <property type="match status" value="3"/>
</dbReference>
<feature type="binding site" evidence="6">
    <location>
        <position position="254"/>
    </location>
    <ligand>
        <name>Mg(2+)</name>
        <dbReference type="ChEBI" id="CHEBI:18420"/>
    </ligand>
</feature>
<evidence type="ECO:0000256" key="4">
    <source>
        <dbReference type="ARBA" id="ARBA00022842"/>
    </source>
</evidence>
<dbReference type="Gene3D" id="3.30.310.50">
    <property type="entry name" value="Alpha-D-phosphohexomutase, C-terminal domain"/>
    <property type="match status" value="1"/>
</dbReference>
<dbReference type="RefSeq" id="WP_165107071.1">
    <property type="nucleotide sequence ID" value="NZ_JAAKYA010000051.1"/>
</dbReference>
<keyword evidence="4 6" id="KW-0460">Magnesium</keyword>
<evidence type="ECO:0000256" key="1">
    <source>
        <dbReference type="ARBA" id="ARBA00010231"/>
    </source>
</evidence>
<dbReference type="GO" id="GO:0005975">
    <property type="term" value="P:carbohydrate metabolic process"/>
    <property type="evidence" value="ECO:0007669"/>
    <property type="project" value="InterPro"/>
</dbReference>
<evidence type="ECO:0000259" key="10">
    <source>
        <dbReference type="Pfam" id="PF02878"/>
    </source>
</evidence>
<dbReference type="CDD" id="cd05802">
    <property type="entry name" value="GlmM"/>
    <property type="match status" value="1"/>
</dbReference>
<dbReference type="EMBL" id="JAAKYA010000051">
    <property type="protein sequence ID" value="NGO39196.1"/>
    <property type="molecule type" value="Genomic_DNA"/>
</dbReference>
<evidence type="ECO:0000259" key="11">
    <source>
        <dbReference type="Pfam" id="PF02879"/>
    </source>
</evidence>
<evidence type="ECO:0000256" key="6">
    <source>
        <dbReference type="HAMAP-Rule" id="MF_01554"/>
    </source>
</evidence>
<dbReference type="InterPro" id="IPR036900">
    <property type="entry name" value="A-D-PHexomutase_C_sf"/>
</dbReference>
<dbReference type="InterPro" id="IPR005844">
    <property type="entry name" value="A-D-PHexomutase_a/b/a-I"/>
</dbReference>
<dbReference type="InterPro" id="IPR005841">
    <property type="entry name" value="Alpha-D-phosphohexomutase_SF"/>
</dbReference>
<evidence type="ECO:0000313" key="14">
    <source>
        <dbReference type="Proteomes" id="UP000477311"/>
    </source>
</evidence>
<dbReference type="Proteomes" id="UP000477311">
    <property type="component" value="Unassembled WGS sequence"/>
</dbReference>
<dbReference type="InterPro" id="IPR005846">
    <property type="entry name" value="A-D-PHexomutase_a/b/a-III"/>
</dbReference>
<keyword evidence="2 6" id="KW-0597">Phosphoprotein</keyword>
<evidence type="ECO:0000259" key="12">
    <source>
        <dbReference type="Pfam" id="PF02880"/>
    </source>
</evidence>
<dbReference type="InterPro" id="IPR006352">
    <property type="entry name" value="GlmM_bact"/>
</dbReference>
<dbReference type="GO" id="GO:0000287">
    <property type="term" value="F:magnesium ion binding"/>
    <property type="evidence" value="ECO:0007669"/>
    <property type="project" value="UniProtKB-UniRule"/>
</dbReference>
<dbReference type="SUPFAM" id="SSF55957">
    <property type="entry name" value="Phosphoglucomutase, C-terminal domain"/>
    <property type="match status" value="1"/>
</dbReference>
<feature type="active site" description="Phosphoserine intermediate" evidence="6">
    <location>
        <position position="110"/>
    </location>
</feature>
<dbReference type="Pfam" id="PF02879">
    <property type="entry name" value="PGM_PMM_II"/>
    <property type="match status" value="1"/>
</dbReference>
<dbReference type="Gene3D" id="3.40.120.10">
    <property type="entry name" value="Alpha-D-Glucose-1,6-Bisphosphate, subunit A, domain 3"/>
    <property type="match status" value="3"/>
</dbReference>
<dbReference type="EC" id="5.4.2.10" evidence="6 8"/>